<feature type="binding site" evidence="12">
    <location>
        <position position="269"/>
    </location>
    <ligand>
        <name>[4Fe-4S] cluster</name>
        <dbReference type="ChEBI" id="CHEBI:49883"/>
        <label>2</label>
        <note>4Fe-4S-substrate</note>
    </ligand>
</feature>
<comment type="caution">
    <text evidence="14">The sequence shown here is derived from an EMBL/GenBank/DDBJ whole genome shotgun (WGS) entry which is preliminary data.</text>
</comment>
<evidence type="ECO:0000256" key="3">
    <source>
        <dbReference type="ARBA" id="ARBA00022691"/>
    </source>
</evidence>
<dbReference type="InterPro" id="IPR013785">
    <property type="entry name" value="Aldolase_TIM"/>
</dbReference>
<dbReference type="SFLD" id="SFLDG01386">
    <property type="entry name" value="main_SPASM_domain-containing"/>
    <property type="match status" value="1"/>
</dbReference>
<feature type="binding site" evidence="12">
    <location>
        <position position="155"/>
    </location>
    <ligand>
        <name>GTP</name>
        <dbReference type="ChEBI" id="CHEBI:37565"/>
    </ligand>
</feature>
<evidence type="ECO:0000256" key="12">
    <source>
        <dbReference type="HAMAP-Rule" id="MF_01225"/>
    </source>
</evidence>
<dbReference type="Pfam" id="PF06463">
    <property type="entry name" value="Mob_synth_C"/>
    <property type="match status" value="1"/>
</dbReference>
<feature type="binding site" evidence="12">
    <location>
        <position position="118"/>
    </location>
    <ligand>
        <name>S-adenosyl-L-methionine</name>
        <dbReference type="ChEBI" id="CHEBI:59789"/>
    </ligand>
</feature>
<dbReference type="AlphaFoldDB" id="A0A1E7Q7V7"/>
<dbReference type="EMBL" id="MKEK01000001">
    <property type="protein sequence ID" value="OEY70181.1"/>
    <property type="molecule type" value="Genomic_DNA"/>
</dbReference>
<evidence type="ECO:0000256" key="8">
    <source>
        <dbReference type="ARBA" id="ARBA00023134"/>
    </source>
</evidence>
<evidence type="ECO:0000256" key="6">
    <source>
        <dbReference type="ARBA" id="ARBA00023004"/>
    </source>
</evidence>
<protein>
    <recommendedName>
        <fullName evidence="1 12">GTP 3',8-cyclase</fullName>
        <ecNumber evidence="1 12">4.1.99.22</ecNumber>
    </recommendedName>
    <alternativeName>
        <fullName evidence="12">Molybdenum cofactor biosynthesis protein A</fullName>
    </alternativeName>
</protein>
<organism evidence="14 15">
    <name type="scientific">Rheinheimera salexigens</name>
    <dbReference type="NCBI Taxonomy" id="1628148"/>
    <lineage>
        <taxon>Bacteria</taxon>
        <taxon>Pseudomonadati</taxon>
        <taxon>Pseudomonadota</taxon>
        <taxon>Gammaproteobacteria</taxon>
        <taxon>Chromatiales</taxon>
        <taxon>Chromatiaceae</taxon>
        <taxon>Rheinheimera</taxon>
    </lineage>
</organism>
<keyword evidence="2 12" id="KW-0004">4Fe-4S</keyword>
<feature type="binding site" evidence="12">
    <location>
        <position position="255"/>
    </location>
    <ligand>
        <name>[4Fe-4S] cluster</name>
        <dbReference type="ChEBI" id="CHEBI:49883"/>
        <label>2</label>
        <note>4Fe-4S-substrate</note>
    </ligand>
</feature>
<keyword evidence="8 12" id="KW-0342">GTP-binding</keyword>
<feature type="binding site" evidence="12">
    <location>
        <position position="28"/>
    </location>
    <ligand>
        <name>[4Fe-4S] cluster</name>
        <dbReference type="ChEBI" id="CHEBI:49883"/>
        <label>1</label>
        <note>4Fe-4S-S-AdoMet</note>
    </ligand>
</feature>
<dbReference type="STRING" id="1628148.BI198_11860"/>
<dbReference type="Proteomes" id="UP000242258">
    <property type="component" value="Unassembled WGS sequence"/>
</dbReference>
<evidence type="ECO:0000256" key="7">
    <source>
        <dbReference type="ARBA" id="ARBA00023014"/>
    </source>
</evidence>
<evidence type="ECO:0000313" key="14">
    <source>
        <dbReference type="EMBL" id="OEY70181.1"/>
    </source>
</evidence>
<dbReference type="SUPFAM" id="SSF102114">
    <property type="entry name" value="Radical SAM enzymes"/>
    <property type="match status" value="1"/>
</dbReference>
<dbReference type="GO" id="GO:0061799">
    <property type="term" value="F:cyclic pyranopterin monophosphate synthase activity"/>
    <property type="evidence" value="ECO:0007669"/>
    <property type="project" value="TreeGrafter"/>
</dbReference>
<feature type="binding site" evidence="12">
    <location>
        <position position="27"/>
    </location>
    <ligand>
        <name>S-adenosyl-L-methionine</name>
        <dbReference type="ChEBI" id="CHEBI:59789"/>
    </ligand>
</feature>
<comment type="similarity">
    <text evidence="12">Belongs to the radical SAM superfamily. MoaA family.</text>
</comment>
<keyword evidence="9 12" id="KW-0501">Molybdenum cofactor biosynthesis</keyword>
<comment type="function">
    <text evidence="12">Catalyzes the cyclization of GTP to (8S)-3',8-cyclo-7,8-dihydroguanosine 5'-triphosphate.</text>
</comment>
<dbReference type="PROSITE" id="PS01305">
    <property type="entry name" value="MOAA_NIFB_PQQE"/>
    <property type="match status" value="1"/>
</dbReference>
<dbReference type="GO" id="GO:0046872">
    <property type="term" value="F:metal ion binding"/>
    <property type="evidence" value="ECO:0007669"/>
    <property type="project" value="UniProtKB-KW"/>
</dbReference>
<keyword evidence="5 12" id="KW-0547">Nucleotide-binding</keyword>
<gene>
    <name evidence="12 14" type="primary">moaA</name>
    <name evidence="14" type="ORF">BI198_11860</name>
</gene>
<dbReference type="InterPro" id="IPR013483">
    <property type="entry name" value="MoaA"/>
</dbReference>
<comment type="subunit">
    <text evidence="12">Monomer and homodimer.</text>
</comment>
<dbReference type="InterPro" id="IPR010505">
    <property type="entry name" value="MoaA_twitch"/>
</dbReference>
<dbReference type="InterPro" id="IPR058240">
    <property type="entry name" value="rSAM_sf"/>
</dbReference>
<feature type="binding site" evidence="12">
    <location>
        <position position="94"/>
    </location>
    <ligand>
        <name>GTP</name>
        <dbReference type="ChEBI" id="CHEBI:37565"/>
    </ligand>
</feature>
<dbReference type="SMART" id="SM00729">
    <property type="entry name" value="Elp3"/>
    <property type="match status" value="1"/>
</dbReference>
<dbReference type="Gene3D" id="3.20.20.70">
    <property type="entry name" value="Aldolase class I"/>
    <property type="match status" value="1"/>
</dbReference>
<name>A0A1E7Q7V7_9GAMM</name>
<evidence type="ECO:0000256" key="9">
    <source>
        <dbReference type="ARBA" id="ARBA00023150"/>
    </source>
</evidence>
<feature type="binding site" evidence="12">
    <location>
        <position position="189"/>
    </location>
    <ligand>
        <name>S-adenosyl-L-methionine</name>
        <dbReference type="ChEBI" id="CHEBI:59789"/>
    </ligand>
</feature>
<evidence type="ECO:0000313" key="15">
    <source>
        <dbReference type="Proteomes" id="UP000242258"/>
    </source>
</evidence>
<evidence type="ECO:0000256" key="2">
    <source>
        <dbReference type="ARBA" id="ARBA00022485"/>
    </source>
</evidence>
<sequence>MLVDAFSRRFTYLRLSITESCNFRCTYCLPDGNDCDSRTGEITLPEIRRLVTAFAKLGTRKVRITGGEPALRKDLCDIIATCKAVPGIEKVALTTNGYRLKRDAMALKEAGLDAINVSIDSLDAATFHLVTGQDKLAEILEGIEYAQAVGIKQVKINTVLLRQHNALSLPDFLQFVKNRPVSLRFIELMRTNDNTTFYQKQHLSGSSIQQTLLEQGWQLQAKGISDGPALEYSHTDYQGKIGLIMPYSKDFCADCNRLRVSSQAKLFLCLFTEQHQNLRHLLTSDNAEPVMQFLQSAILTKAETHYLLDDNSGSTRHLAMIGG</sequence>
<feature type="binding site" evidence="12">
    <location>
        <position position="21"/>
    </location>
    <ligand>
        <name>[4Fe-4S] cluster</name>
        <dbReference type="ChEBI" id="CHEBI:49883"/>
        <label>1</label>
        <note>4Fe-4S-S-AdoMet</note>
    </ligand>
</feature>
<evidence type="ECO:0000256" key="11">
    <source>
        <dbReference type="ARBA" id="ARBA00048697"/>
    </source>
</evidence>
<feature type="binding site" evidence="12">
    <location>
        <position position="63"/>
    </location>
    <ligand>
        <name>GTP</name>
        <dbReference type="ChEBI" id="CHEBI:37565"/>
    </ligand>
</feature>
<dbReference type="GO" id="GO:0006777">
    <property type="term" value="P:Mo-molybdopterin cofactor biosynthetic process"/>
    <property type="evidence" value="ECO:0007669"/>
    <property type="project" value="UniProtKB-UniRule"/>
</dbReference>
<dbReference type="GO" id="GO:0005525">
    <property type="term" value="F:GTP binding"/>
    <property type="evidence" value="ECO:0007669"/>
    <property type="project" value="UniProtKB-UniRule"/>
</dbReference>
<dbReference type="CDD" id="cd21117">
    <property type="entry name" value="Twitch_MoaA"/>
    <property type="match status" value="1"/>
</dbReference>
<comment type="cofactor">
    <cofactor evidence="12">
        <name>[4Fe-4S] cluster</name>
        <dbReference type="ChEBI" id="CHEBI:49883"/>
    </cofactor>
    <text evidence="12">Binds 2 [4Fe-4S] clusters. Binds 1 [4Fe-4S] cluster coordinated with 3 cysteines and an exchangeable S-adenosyl-L-methionine and 1 [4Fe-4S] cluster coordinated with 3 cysteines and the GTP-derived substrate.</text>
</comment>
<feature type="binding site" evidence="12">
    <location>
        <begin position="257"/>
        <end position="259"/>
    </location>
    <ligand>
        <name>GTP</name>
        <dbReference type="ChEBI" id="CHEBI:37565"/>
    </ligand>
</feature>
<evidence type="ECO:0000259" key="13">
    <source>
        <dbReference type="PROSITE" id="PS51918"/>
    </source>
</evidence>
<dbReference type="InterPro" id="IPR006638">
    <property type="entry name" value="Elp3/MiaA/NifB-like_rSAM"/>
</dbReference>
<dbReference type="GO" id="GO:0051539">
    <property type="term" value="F:4 iron, 4 sulfur cluster binding"/>
    <property type="evidence" value="ECO:0007669"/>
    <property type="project" value="UniProtKB-UniRule"/>
</dbReference>
<evidence type="ECO:0000256" key="1">
    <source>
        <dbReference type="ARBA" id="ARBA00012167"/>
    </source>
</evidence>
<dbReference type="EC" id="4.1.99.22" evidence="1 12"/>
<dbReference type="PANTHER" id="PTHR22960:SF28">
    <property type="entry name" value="GTP 3',8-CYCLASE"/>
    <property type="match status" value="1"/>
</dbReference>
<dbReference type="UniPathway" id="UPA00344"/>
<dbReference type="InterPro" id="IPR000385">
    <property type="entry name" value="MoaA_NifB_PqqE_Fe-S-bd_CS"/>
</dbReference>
<feature type="domain" description="Radical SAM core" evidence="13">
    <location>
        <begin position="5"/>
        <end position="229"/>
    </location>
</feature>
<proteinExistence type="inferred from homology"/>
<dbReference type="InterPro" id="IPR050105">
    <property type="entry name" value="MoCo_biosynth_MoaA/MoaC"/>
</dbReference>
<dbReference type="InterPro" id="IPR040064">
    <property type="entry name" value="MoaA-like"/>
</dbReference>
<dbReference type="SFLD" id="SFLDG01383">
    <property type="entry name" value="cyclic_pyranopterin_phosphate"/>
    <property type="match status" value="1"/>
</dbReference>
<comment type="pathway">
    <text evidence="12">Cofactor biosynthesis; molybdopterin biosynthesis.</text>
</comment>
<keyword evidence="4 12" id="KW-0479">Metal-binding</keyword>
<keyword evidence="6 12" id="KW-0408">Iron</keyword>
<comment type="catalytic activity">
    <reaction evidence="11 12">
        <text>GTP + AH2 + S-adenosyl-L-methionine = (8S)-3',8-cyclo-7,8-dihydroguanosine 5'-triphosphate + 5'-deoxyadenosine + L-methionine + A + H(+)</text>
        <dbReference type="Rhea" id="RHEA:49576"/>
        <dbReference type="ChEBI" id="CHEBI:13193"/>
        <dbReference type="ChEBI" id="CHEBI:15378"/>
        <dbReference type="ChEBI" id="CHEBI:17319"/>
        <dbReference type="ChEBI" id="CHEBI:17499"/>
        <dbReference type="ChEBI" id="CHEBI:37565"/>
        <dbReference type="ChEBI" id="CHEBI:57844"/>
        <dbReference type="ChEBI" id="CHEBI:59789"/>
        <dbReference type="ChEBI" id="CHEBI:131766"/>
        <dbReference type="EC" id="4.1.99.22"/>
    </reaction>
</comment>
<keyword evidence="10 12" id="KW-0456">Lyase</keyword>
<dbReference type="GO" id="GO:0061798">
    <property type="term" value="F:GTP 3',8'-cyclase activity"/>
    <property type="evidence" value="ECO:0007669"/>
    <property type="project" value="UniProtKB-UniRule"/>
</dbReference>
<dbReference type="RefSeq" id="WP_070049735.1">
    <property type="nucleotide sequence ID" value="NZ_CBCSDO010000010.1"/>
</dbReference>
<feature type="binding site" evidence="12">
    <location>
        <position position="252"/>
    </location>
    <ligand>
        <name>[4Fe-4S] cluster</name>
        <dbReference type="ChEBI" id="CHEBI:49883"/>
        <label>2</label>
        <note>4Fe-4S-substrate</note>
    </ligand>
</feature>
<dbReference type="Pfam" id="PF04055">
    <property type="entry name" value="Radical_SAM"/>
    <property type="match status" value="1"/>
</dbReference>
<dbReference type="OrthoDB" id="9763993at2"/>
<reference evidence="15" key="1">
    <citation type="submission" date="2016-09" db="EMBL/GenBank/DDBJ databases">
        <authorList>
            <person name="Wan X."/>
            <person name="Hou S."/>
        </authorList>
    </citation>
    <scope>NUCLEOTIDE SEQUENCE [LARGE SCALE GENOMIC DNA]</scope>
    <source>
        <strain evidence="15">KH87</strain>
    </source>
</reference>
<dbReference type="HAMAP" id="MF_01225_B">
    <property type="entry name" value="MoaA_B"/>
    <property type="match status" value="1"/>
</dbReference>
<feature type="binding site" evidence="12">
    <location>
        <position position="67"/>
    </location>
    <ligand>
        <name>S-adenosyl-L-methionine</name>
        <dbReference type="ChEBI" id="CHEBI:59789"/>
    </ligand>
</feature>
<evidence type="ECO:0000256" key="4">
    <source>
        <dbReference type="ARBA" id="ARBA00022723"/>
    </source>
</evidence>
<keyword evidence="15" id="KW-1185">Reference proteome</keyword>
<dbReference type="SFLD" id="SFLDG01067">
    <property type="entry name" value="SPASM/twitch_domain_containing"/>
    <property type="match status" value="1"/>
</dbReference>
<dbReference type="SFLD" id="SFLDS00029">
    <property type="entry name" value="Radical_SAM"/>
    <property type="match status" value="1"/>
</dbReference>
<dbReference type="CDD" id="cd01335">
    <property type="entry name" value="Radical_SAM"/>
    <property type="match status" value="1"/>
</dbReference>
<accession>A0A1E7Q7V7</accession>
<feature type="binding site" evidence="12">
    <location>
        <position position="14"/>
    </location>
    <ligand>
        <name>GTP</name>
        <dbReference type="ChEBI" id="CHEBI:37565"/>
    </ligand>
</feature>
<dbReference type="PROSITE" id="PS51918">
    <property type="entry name" value="RADICAL_SAM"/>
    <property type="match status" value="1"/>
</dbReference>
<dbReference type="PANTHER" id="PTHR22960">
    <property type="entry name" value="MOLYBDOPTERIN COFACTOR SYNTHESIS PROTEIN A"/>
    <property type="match status" value="1"/>
</dbReference>
<dbReference type="GO" id="GO:1904047">
    <property type="term" value="F:S-adenosyl-L-methionine binding"/>
    <property type="evidence" value="ECO:0007669"/>
    <property type="project" value="UniProtKB-UniRule"/>
</dbReference>
<evidence type="ECO:0000256" key="10">
    <source>
        <dbReference type="ARBA" id="ARBA00023239"/>
    </source>
</evidence>
<dbReference type="NCBIfam" id="TIGR02666">
    <property type="entry name" value="moaA"/>
    <property type="match status" value="1"/>
</dbReference>
<keyword evidence="3 12" id="KW-0949">S-adenosyl-L-methionine</keyword>
<keyword evidence="7 12" id="KW-0411">Iron-sulfur</keyword>
<feature type="binding site" evidence="12">
    <location>
        <position position="25"/>
    </location>
    <ligand>
        <name>[4Fe-4S] cluster</name>
        <dbReference type="ChEBI" id="CHEBI:49883"/>
        <label>1</label>
        <note>4Fe-4S-S-AdoMet</note>
    </ligand>
</feature>
<evidence type="ECO:0000256" key="5">
    <source>
        <dbReference type="ARBA" id="ARBA00022741"/>
    </source>
</evidence>
<dbReference type="InterPro" id="IPR007197">
    <property type="entry name" value="rSAM"/>
</dbReference>